<dbReference type="GO" id="GO:0016861">
    <property type="term" value="F:intramolecular oxidoreductase activity, interconverting aldoses and ketoses"/>
    <property type="evidence" value="ECO:0007669"/>
    <property type="project" value="InterPro"/>
</dbReference>
<evidence type="ECO:0000313" key="3">
    <source>
        <dbReference type="EMBL" id="ACS89438.1"/>
    </source>
</evidence>
<evidence type="ECO:0008006" key="5">
    <source>
        <dbReference type="Google" id="ProtNLM"/>
    </source>
</evidence>
<organism evidence="3 4">
    <name type="scientific">Thermococcus sibiricus (strain DSM 12597 / MM 739)</name>
    <dbReference type="NCBI Taxonomy" id="604354"/>
    <lineage>
        <taxon>Archaea</taxon>
        <taxon>Methanobacteriati</taxon>
        <taxon>Methanobacteriota</taxon>
        <taxon>Thermococci</taxon>
        <taxon>Thermococcales</taxon>
        <taxon>Thermococcaceae</taxon>
        <taxon>Thermococcus</taxon>
    </lineage>
</organism>
<protein>
    <recommendedName>
        <fullName evidence="5">Fucose isomerase</fullName>
    </recommendedName>
</protein>
<dbReference type="PANTHER" id="PTHR36120">
    <property type="entry name" value="FUCOSE ISOMERASE"/>
    <property type="match status" value="1"/>
</dbReference>
<gene>
    <name evidence="3" type="ordered locus">TSIB_0372</name>
</gene>
<accession>C6A1E3</accession>
<dbReference type="SUPFAM" id="SSF53743">
    <property type="entry name" value="FucI/AraA N-terminal and middle domains"/>
    <property type="match status" value="1"/>
</dbReference>
<dbReference type="eggNOG" id="arCOG01772">
    <property type="taxonomic scope" value="Archaea"/>
</dbReference>
<dbReference type="InterPro" id="IPR009015">
    <property type="entry name" value="Fucose_isomerase_N/cen_sf"/>
</dbReference>
<dbReference type="PANTHER" id="PTHR36120:SF2">
    <property type="entry name" value="FUCOSE ISOMERASE"/>
    <property type="match status" value="1"/>
</dbReference>
<dbReference type="KEGG" id="tsi:TSIB_0372"/>
<evidence type="ECO:0000256" key="2">
    <source>
        <dbReference type="ARBA" id="ARBA00023277"/>
    </source>
</evidence>
<keyword evidence="4" id="KW-1185">Reference proteome</keyword>
<dbReference type="STRING" id="604354.TSIB_0372"/>
<evidence type="ECO:0000256" key="1">
    <source>
        <dbReference type="ARBA" id="ARBA00023235"/>
    </source>
</evidence>
<reference evidence="3 4" key="1">
    <citation type="journal article" date="2009" name="Appl. Environ. Microbiol.">
        <title>Metabolic versatility and indigenous origin of the archaeon Thermococcus sibiricus, isolated from a siberian oil reservoir, as revealed by genome analysis.</title>
        <authorList>
            <person name="Mardanov A.V."/>
            <person name="Ravin N.V."/>
            <person name="Svetlitchnyi V.A."/>
            <person name="Beletsky A.V."/>
            <person name="Miroshnichenko M.L."/>
            <person name="Bonch-Osmolovskaya E.A."/>
            <person name="Skryabin K.G."/>
        </authorList>
    </citation>
    <scope>NUCLEOTIDE SEQUENCE [LARGE SCALE GENOMIC DNA]</scope>
    <source>
        <strain evidence="4">DSM 12597 / MM 739</strain>
    </source>
</reference>
<dbReference type="Proteomes" id="UP000009079">
    <property type="component" value="Chromosome"/>
</dbReference>
<dbReference type="AlphaFoldDB" id="C6A1E3"/>
<proteinExistence type="predicted"/>
<dbReference type="HOGENOM" id="CLU_055583_0_0_2"/>
<name>C6A1E3_THESM</name>
<sequence>MEVIKMKVGVVFGISEIANPKAFEKKASEFLMSLANDFEIEGGLFVSSKSDTREVDFKEVDIIVLYPLTGGTENALKEFAYYRKPIVLFGDSFNNSIAAAIELREYFRDLLIPAALVKNFDELKAAILGYDDMKELFNKVLNTRLGLIGRISTWLINEKFNLPYVHISLKKFYEYYDATTEAEGWKAVEGIVTKAMDIKEPQREDLVKTGRMYVALKKIIQDYKLDGFAIGCFEMLNKLNATPCLALAMLNAEGIPAACEGELNSLLGMLIVRRFFDKPAFMGNIADYGENHIILAHCTAPLIANYILRSHFESGKGVGVAVSLPKGRASLLKIRGRKAVVAGVEVIEQERSEYRCRTQMKLKIEEAEDFIDGTLGNHHLLVYADSEELADLLSELGFEVMLY</sequence>
<keyword evidence="1" id="KW-0413">Isomerase</keyword>
<dbReference type="EMBL" id="CP001463">
    <property type="protein sequence ID" value="ACS89438.1"/>
    <property type="molecule type" value="Genomic_DNA"/>
</dbReference>
<dbReference type="GO" id="GO:0005737">
    <property type="term" value="C:cytoplasm"/>
    <property type="evidence" value="ECO:0007669"/>
    <property type="project" value="InterPro"/>
</dbReference>
<dbReference type="GO" id="GO:0005996">
    <property type="term" value="P:monosaccharide metabolic process"/>
    <property type="evidence" value="ECO:0007669"/>
    <property type="project" value="InterPro"/>
</dbReference>
<keyword evidence="2" id="KW-0119">Carbohydrate metabolism</keyword>
<evidence type="ECO:0000313" key="4">
    <source>
        <dbReference type="Proteomes" id="UP000009079"/>
    </source>
</evidence>